<sequence>MHKFSFFHLLQNYFSLTISHVSALN</sequence>
<dbReference type="AlphaFoldDB" id="A0A2P2NPB6"/>
<organism evidence="1">
    <name type="scientific">Rhizophora mucronata</name>
    <name type="common">Asiatic mangrove</name>
    <dbReference type="NCBI Taxonomy" id="61149"/>
    <lineage>
        <taxon>Eukaryota</taxon>
        <taxon>Viridiplantae</taxon>
        <taxon>Streptophyta</taxon>
        <taxon>Embryophyta</taxon>
        <taxon>Tracheophyta</taxon>
        <taxon>Spermatophyta</taxon>
        <taxon>Magnoliopsida</taxon>
        <taxon>eudicotyledons</taxon>
        <taxon>Gunneridae</taxon>
        <taxon>Pentapetalae</taxon>
        <taxon>rosids</taxon>
        <taxon>fabids</taxon>
        <taxon>Malpighiales</taxon>
        <taxon>Rhizophoraceae</taxon>
        <taxon>Rhizophora</taxon>
    </lineage>
</organism>
<dbReference type="EMBL" id="GGEC01063807">
    <property type="protein sequence ID" value="MBX44291.1"/>
    <property type="molecule type" value="Transcribed_RNA"/>
</dbReference>
<evidence type="ECO:0000313" key="1">
    <source>
        <dbReference type="EMBL" id="MBX44291.1"/>
    </source>
</evidence>
<name>A0A2P2NPB6_RHIMU</name>
<accession>A0A2P2NPB6</accession>
<protein>
    <submittedName>
        <fullName evidence="1">Uncharacterized protein</fullName>
    </submittedName>
</protein>
<reference evidence="1" key="1">
    <citation type="submission" date="2018-02" db="EMBL/GenBank/DDBJ databases">
        <title>Rhizophora mucronata_Transcriptome.</title>
        <authorList>
            <person name="Meera S.P."/>
            <person name="Sreeshan A."/>
            <person name="Augustine A."/>
        </authorList>
    </citation>
    <scope>NUCLEOTIDE SEQUENCE</scope>
    <source>
        <tissue evidence="1">Leaf</tissue>
    </source>
</reference>
<proteinExistence type="predicted"/>